<proteinExistence type="inferred from homology"/>
<feature type="domain" description="C2H2-type" evidence="14">
    <location>
        <begin position="550"/>
        <end position="577"/>
    </location>
</feature>
<keyword evidence="7" id="KW-0805">Transcription regulation</keyword>
<evidence type="ECO:0000256" key="6">
    <source>
        <dbReference type="ARBA" id="ARBA00022833"/>
    </source>
</evidence>
<dbReference type="SUPFAM" id="SSF57667">
    <property type="entry name" value="beta-beta-alpha zinc fingers"/>
    <property type="match status" value="4"/>
</dbReference>
<dbReference type="InterPro" id="IPR013087">
    <property type="entry name" value="Znf_C2H2_type"/>
</dbReference>
<comment type="subcellular location">
    <subcellularLocation>
        <location evidence="1">Nucleus</location>
    </subcellularLocation>
</comment>
<evidence type="ECO:0000256" key="2">
    <source>
        <dbReference type="ARBA" id="ARBA00006991"/>
    </source>
</evidence>
<dbReference type="Gene3D" id="3.30.160.60">
    <property type="entry name" value="Classic Zinc Finger"/>
    <property type="match status" value="6"/>
</dbReference>
<accession>A0A1B6L4S0</accession>
<keyword evidence="8 12" id="KW-0238">DNA-binding</keyword>
<comment type="similarity">
    <text evidence="2">Belongs to the krueppel C2H2-type zinc-finger protein family.</text>
</comment>
<feature type="compositionally biased region" description="Polar residues" evidence="13">
    <location>
        <begin position="233"/>
        <end position="242"/>
    </location>
</feature>
<feature type="domain" description="C2H2-type" evidence="14">
    <location>
        <begin position="492"/>
        <end position="515"/>
    </location>
</feature>
<reference evidence="16" key="1">
    <citation type="submission" date="2015-11" db="EMBL/GenBank/DDBJ databases">
        <title>De novo transcriptome assembly of four potential Pierce s Disease insect vectors from Arizona vineyards.</title>
        <authorList>
            <person name="Tassone E.E."/>
        </authorList>
    </citation>
    <scope>NUCLEOTIDE SEQUENCE</scope>
</reference>
<keyword evidence="6" id="KW-0862">Zinc</keyword>
<evidence type="ECO:0000313" key="16">
    <source>
        <dbReference type="EMBL" id="JAT18722.1"/>
    </source>
</evidence>
<evidence type="ECO:0000256" key="5">
    <source>
        <dbReference type="ARBA" id="ARBA00022771"/>
    </source>
</evidence>
<feature type="domain" description="C2H2-type" evidence="14">
    <location>
        <begin position="592"/>
        <end position="619"/>
    </location>
</feature>
<evidence type="ECO:0000256" key="9">
    <source>
        <dbReference type="ARBA" id="ARBA00023163"/>
    </source>
</evidence>
<feature type="domain" description="THAP-type" evidence="15">
    <location>
        <begin position="12"/>
        <end position="115"/>
    </location>
</feature>
<dbReference type="InterPro" id="IPR006612">
    <property type="entry name" value="THAP_Znf"/>
</dbReference>
<dbReference type="Pfam" id="PF13894">
    <property type="entry name" value="zf-C2H2_4"/>
    <property type="match status" value="1"/>
</dbReference>
<evidence type="ECO:0008006" key="17">
    <source>
        <dbReference type="Google" id="ProtNLM"/>
    </source>
</evidence>
<feature type="domain" description="C2H2-type" evidence="14">
    <location>
        <begin position="464"/>
        <end position="491"/>
    </location>
</feature>
<evidence type="ECO:0000256" key="3">
    <source>
        <dbReference type="ARBA" id="ARBA00022723"/>
    </source>
</evidence>
<feature type="compositionally biased region" description="Basic and acidic residues" evidence="13">
    <location>
        <begin position="272"/>
        <end position="281"/>
    </location>
</feature>
<evidence type="ECO:0000259" key="15">
    <source>
        <dbReference type="PROSITE" id="PS50950"/>
    </source>
</evidence>
<evidence type="ECO:0000256" key="11">
    <source>
        <dbReference type="PROSITE-ProRule" id="PRU00042"/>
    </source>
</evidence>
<protein>
    <recommendedName>
        <fullName evidence="17">Protein krueppel</fullName>
    </recommendedName>
</protein>
<feature type="region of interest" description="Disordered" evidence="13">
    <location>
        <begin position="219"/>
        <end position="242"/>
    </location>
</feature>
<feature type="domain" description="C2H2-type" evidence="14">
    <location>
        <begin position="648"/>
        <end position="676"/>
    </location>
</feature>
<dbReference type="SMART" id="SM00980">
    <property type="entry name" value="THAP"/>
    <property type="match status" value="1"/>
</dbReference>
<feature type="compositionally biased region" description="Acidic residues" evidence="13">
    <location>
        <begin position="222"/>
        <end position="232"/>
    </location>
</feature>
<keyword evidence="10" id="KW-0539">Nucleus</keyword>
<name>A0A1B6L4S0_9HEMI</name>
<feature type="compositionally biased region" description="Acidic residues" evidence="13">
    <location>
        <begin position="303"/>
        <end position="323"/>
    </location>
</feature>
<evidence type="ECO:0000256" key="1">
    <source>
        <dbReference type="ARBA" id="ARBA00004123"/>
    </source>
</evidence>
<dbReference type="FunFam" id="3.30.160.60:FF:000446">
    <property type="entry name" value="Zinc finger protein"/>
    <property type="match status" value="2"/>
</dbReference>
<dbReference type="PANTHER" id="PTHR47772">
    <property type="entry name" value="ZINC FINGER PROTEIN 200"/>
    <property type="match status" value="1"/>
</dbReference>
<sequence>MAYIDGLGYSSMTNRSCFVYGCFSTAANKPKLGFHKFPVRGKRHIVVNKKNGDKCIYDRRQLWIEALNIGREAAQAIDGVDVYVCSLHFAKNDFYYNQDITGKRYLKEFAIPRRNLPARCTSPLTTKFNVKSLNRLRYRGHFAIHNPDGRRLTVPRRFLGGSKFKDTPLGPSYTKTVWVVRKPPFTDSTNKEDDSRNDKESTDQGQVTVAESFSLAAQSEFTDAEEETEENDQCTILKTGNSQQSSSWFTSELIIKEEPISDSEQETTEQQKTAEDSEKVSLEGTNEDEDDVNYEPNKLVIYTEEEEDEQQGENGTLEEDGMGQMDEENDFLPTEADEELLPTEEELFEQAEYEGFGDEEENEGYNEANEVEDYDVTVVHVSDGEEKEENEKSEDEYYNPELCEVCGSEECEGHPTVHPRDNYFVCLICSEMFPSQKQLAAHSMTHQEMSEEEMMMHEERLKSLTCEFCGRVLSTKATLREHIMIHTGEKPHQCLLCGKSFRHKANLVVHVNGHAVVSTYKCKKCNKAFTKKMDFEKHLKFHVDASGNPLVCKICNAVFKSQRTLYNHGQLHSRKGAVRAKKRNDGPLEPLHVCTVCNKVLSTKATLKEHMMIHSGEKPHVCNICGRTIRHKANFVVHIQTHGQGKSFECDMCDEAFMRKSDLTQHKQINHSKSKLLRCPICGEVFKSPQKFNRHMEIHESVVYMNETEEMSGFQPHLLEGFFEES</sequence>
<evidence type="ECO:0000256" key="8">
    <source>
        <dbReference type="ARBA" id="ARBA00023125"/>
    </source>
</evidence>
<dbReference type="InterPro" id="IPR050636">
    <property type="entry name" value="C2H2-ZF_domain-containing"/>
</dbReference>
<evidence type="ECO:0000259" key="14">
    <source>
        <dbReference type="PROSITE" id="PS50157"/>
    </source>
</evidence>
<evidence type="ECO:0000256" key="7">
    <source>
        <dbReference type="ARBA" id="ARBA00023015"/>
    </source>
</evidence>
<gene>
    <name evidence="16" type="ORF">g.5143</name>
</gene>
<dbReference type="SUPFAM" id="SSF57716">
    <property type="entry name" value="Glucocorticoid receptor-like (DNA-binding domain)"/>
    <property type="match status" value="1"/>
</dbReference>
<dbReference type="FunFam" id="3.30.160.60:FF:000508">
    <property type="entry name" value="Myeloid zinc finger 1"/>
    <property type="match status" value="1"/>
</dbReference>
<keyword evidence="9" id="KW-0804">Transcription</keyword>
<feature type="domain" description="C2H2-type" evidence="14">
    <location>
        <begin position="520"/>
        <end position="547"/>
    </location>
</feature>
<dbReference type="PANTHER" id="PTHR47772:SF13">
    <property type="entry name" value="GASTRULA ZINC FINGER PROTEIN XLCGF49.1-LIKE-RELATED"/>
    <property type="match status" value="1"/>
</dbReference>
<evidence type="ECO:0000256" key="4">
    <source>
        <dbReference type="ARBA" id="ARBA00022737"/>
    </source>
</evidence>
<dbReference type="PROSITE" id="PS50157">
    <property type="entry name" value="ZINC_FINGER_C2H2_2"/>
    <property type="match status" value="9"/>
</dbReference>
<dbReference type="Pfam" id="PF05485">
    <property type="entry name" value="THAP"/>
    <property type="match status" value="1"/>
</dbReference>
<keyword evidence="4" id="KW-0677">Repeat</keyword>
<dbReference type="EMBL" id="GEBQ01021255">
    <property type="protein sequence ID" value="JAT18722.1"/>
    <property type="molecule type" value="Transcribed_RNA"/>
</dbReference>
<feature type="domain" description="C2H2-type" evidence="14">
    <location>
        <begin position="424"/>
        <end position="451"/>
    </location>
</feature>
<dbReference type="GO" id="GO:0008270">
    <property type="term" value="F:zinc ion binding"/>
    <property type="evidence" value="ECO:0007669"/>
    <property type="project" value="UniProtKB-KW"/>
</dbReference>
<dbReference type="InterPro" id="IPR036236">
    <property type="entry name" value="Znf_C2H2_sf"/>
</dbReference>
<dbReference type="PROSITE" id="PS50950">
    <property type="entry name" value="ZF_THAP"/>
    <property type="match status" value="1"/>
</dbReference>
<dbReference type="Pfam" id="PF00096">
    <property type="entry name" value="zf-C2H2"/>
    <property type="match status" value="7"/>
</dbReference>
<dbReference type="GO" id="GO:0005634">
    <property type="term" value="C:nucleus"/>
    <property type="evidence" value="ECO:0007669"/>
    <property type="project" value="UniProtKB-SubCell"/>
</dbReference>
<dbReference type="AlphaFoldDB" id="A0A1B6L4S0"/>
<feature type="region of interest" description="Disordered" evidence="13">
    <location>
        <begin position="184"/>
        <end position="206"/>
    </location>
</feature>
<dbReference type="GO" id="GO:0003677">
    <property type="term" value="F:DNA binding"/>
    <property type="evidence" value="ECO:0007669"/>
    <property type="project" value="UniProtKB-UniRule"/>
</dbReference>
<evidence type="ECO:0000256" key="12">
    <source>
        <dbReference type="PROSITE-ProRule" id="PRU00309"/>
    </source>
</evidence>
<dbReference type="SMART" id="SM00355">
    <property type="entry name" value="ZnF_C2H2"/>
    <property type="match status" value="9"/>
</dbReference>
<feature type="region of interest" description="Disordered" evidence="13">
    <location>
        <begin position="257"/>
        <end position="323"/>
    </location>
</feature>
<feature type="domain" description="C2H2-type" evidence="14">
    <location>
        <begin position="677"/>
        <end position="699"/>
    </location>
</feature>
<dbReference type="GO" id="GO:0042802">
    <property type="term" value="F:identical protein binding"/>
    <property type="evidence" value="ECO:0007669"/>
    <property type="project" value="UniProtKB-ARBA"/>
</dbReference>
<dbReference type="PROSITE" id="PS00028">
    <property type="entry name" value="ZINC_FINGER_C2H2_1"/>
    <property type="match status" value="9"/>
</dbReference>
<organism evidence="16">
    <name type="scientific">Graphocephala atropunctata</name>
    <dbReference type="NCBI Taxonomy" id="36148"/>
    <lineage>
        <taxon>Eukaryota</taxon>
        <taxon>Metazoa</taxon>
        <taxon>Ecdysozoa</taxon>
        <taxon>Arthropoda</taxon>
        <taxon>Hexapoda</taxon>
        <taxon>Insecta</taxon>
        <taxon>Pterygota</taxon>
        <taxon>Neoptera</taxon>
        <taxon>Paraneoptera</taxon>
        <taxon>Hemiptera</taxon>
        <taxon>Auchenorrhyncha</taxon>
        <taxon>Membracoidea</taxon>
        <taxon>Cicadellidae</taxon>
        <taxon>Cicadellinae</taxon>
        <taxon>Cicadellini</taxon>
        <taxon>Graphocephala</taxon>
    </lineage>
</organism>
<keyword evidence="5 11" id="KW-0863">Zinc-finger</keyword>
<feature type="compositionally biased region" description="Basic and acidic residues" evidence="13">
    <location>
        <begin position="189"/>
        <end position="202"/>
    </location>
</feature>
<evidence type="ECO:0000256" key="13">
    <source>
        <dbReference type="SAM" id="MobiDB-lite"/>
    </source>
</evidence>
<keyword evidence="3" id="KW-0479">Metal-binding</keyword>
<feature type="domain" description="C2H2-type" evidence="14">
    <location>
        <begin position="620"/>
        <end position="647"/>
    </location>
</feature>
<evidence type="ECO:0000256" key="10">
    <source>
        <dbReference type="ARBA" id="ARBA00023242"/>
    </source>
</evidence>